<dbReference type="PANTHER" id="PTHR40278:SF2">
    <property type="entry name" value="TYPE IV PILUS INNER MEMBRANE COMPONENT PILN"/>
    <property type="match status" value="1"/>
</dbReference>
<reference evidence="3 4" key="1">
    <citation type="submission" date="2018-01" db="EMBL/GenBank/DDBJ databases">
        <title>Novel co-symbiosis in the lucinid bivalve Phacoides pectinatus.</title>
        <authorList>
            <person name="Lim S.J."/>
            <person name="Davis B.G."/>
            <person name="Gill D.E."/>
            <person name="Engel A.S."/>
            <person name="Anderson L.C."/>
            <person name="Campbell B.J."/>
        </authorList>
    </citation>
    <scope>NUCLEOTIDE SEQUENCE [LARGE SCALE GENOMIC DNA]</scope>
    <source>
        <strain evidence="3">N3_P5</strain>
    </source>
</reference>
<dbReference type="InterPro" id="IPR007813">
    <property type="entry name" value="PilN"/>
</dbReference>
<dbReference type="Pfam" id="PF05137">
    <property type="entry name" value="PilN"/>
    <property type="match status" value="1"/>
</dbReference>
<protein>
    <submittedName>
        <fullName evidence="3">Pilus assembly protein PilN</fullName>
    </submittedName>
</protein>
<name>A0A657PVF3_9GAMM</name>
<dbReference type="GO" id="GO:0043107">
    <property type="term" value="P:type IV pilus-dependent motility"/>
    <property type="evidence" value="ECO:0007669"/>
    <property type="project" value="TreeGrafter"/>
</dbReference>
<gene>
    <name evidence="3" type="ORF">C3L24_05060</name>
</gene>
<dbReference type="EMBL" id="PQCO01000166">
    <property type="protein sequence ID" value="PUE03126.1"/>
    <property type="molecule type" value="Genomic_DNA"/>
</dbReference>
<dbReference type="GO" id="GO:0043683">
    <property type="term" value="P:type IV pilus assembly"/>
    <property type="evidence" value="ECO:0007669"/>
    <property type="project" value="TreeGrafter"/>
</dbReference>
<keyword evidence="2" id="KW-1133">Transmembrane helix</keyword>
<feature type="coiled-coil region" evidence="1">
    <location>
        <begin position="47"/>
        <end position="91"/>
    </location>
</feature>
<sequence length="186" mass="20780">MARINLLPWRENLRKKQQRDFGVAAVFAILLTVAGCAGVFFYVEGMIDQQRQRNQFLQREIAVVEAKLKEIEDLEKTKAKLIARMNVIQELQTSRPEIVHLFDELVATIPEGVHLVKLSQSGAVLTLDGEAQSNARVSTYMRNIEASKWIGDAALQVITAQGKDGAGQNKFILNAKQVSMSEEAKK</sequence>
<organism evidence="3 4">
    <name type="scientific">Candidatus Sedimenticola endophacoides</name>
    <dbReference type="NCBI Taxonomy" id="2548426"/>
    <lineage>
        <taxon>Bacteria</taxon>
        <taxon>Pseudomonadati</taxon>
        <taxon>Pseudomonadota</taxon>
        <taxon>Gammaproteobacteria</taxon>
        <taxon>Chromatiales</taxon>
        <taxon>Sedimenticolaceae</taxon>
        <taxon>Sedimenticola</taxon>
    </lineage>
</organism>
<dbReference type="InterPro" id="IPR052534">
    <property type="entry name" value="Extracell_DNA_Util/SecSys_Comp"/>
</dbReference>
<feature type="transmembrane region" description="Helical" evidence="2">
    <location>
        <begin position="21"/>
        <end position="43"/>
    </location>
</feature>
<evidence type="ECO:0000256" key="1">
    <source>
        <dbReference type="SAM" id="Coils"/>
    </source>
</evidence>
<evidence type="ECO:0000313" key="3">
    <source>
        <dbReference type="EMBL" id="PUE03126.1"/>
    </source>
</evidence>
<dbReference type="PANTHER" id="PTHR40278">
    <property type="entry name" value="DNA UTILIZATION PROTEIN HOFN"/>
    <property type="match status" value="1"/>
</dbReference>
<keyword evidence="2" id="KW-0812">Transmembrane</keyword>
<keyword evidence="1" id="KW-0175">Coiled coil</keyword>
<accession>A0A657PVF3</accession>
<proteinExistence type="predicted"/>
<comment type="caution">
    <text evidence="3">The sequence shown here is derived from an EMBL/GenBank/DDBJ whole genome shotgun (WGS) entry which is preliminary data.</text>
</comment>
<evidence type="ECO:0000256" key="2">
    <source>
        <dbReference type="SAM" id="Phobius"/>
    </source>
</evidence>
<dbReference type="AlphaFoldDB" id="A0A657PVF3"/>
<dbReference type="Proteomes" id="UP000250928">
    <property type="component" value="Unassembled WGS sequence"/>
</dbReference>
<keyword evidence="2" id="KW-0472">Membrane</keyword>
<evidence type="ECO:0000313" key="4">
    <source>
        <dbReference type="Proteomes" id="UP000250928"/>
    </source>
</evidence>